<evidence type="ECO:0000313" key="3">
    <source>
        <dbReference type="Proteomes" id="UP001519460"/>
    </source>
</evidence>
<evidence type="ECO:0000313" key="2">
    <source>
        <dbReference type="EMBL" id="KAK7474632.1"/>
    </source>
</evidence>
<comment type="caution">
    <text evidence="2">The sequence shown here is derived from an EMBL/GenBank/DDBJ whole genome shotgun (WGS) entry which is preliminary data.</text>
</comment>
<reference evidence="2 3" key="1">
    <citation type="journal article" date="2023" name="Sci. Data">
        <title>Genome assembly of the Korean intertidal mud-creeper Batillaria attramentaria.</title>
        <authorList>
            <person name="Patra A.K."/>
            <person name="Ho P.T."/>
            <person name="Jun S."/>
            <person name="Lee S.J."/>
            <person name="Kim Y."/>
            <person name="Won Y.J."/>
        </authorList>
    </citation>
    <scope>NUCLEOTIDE SEQUENCE [LARGE SCALE GENOMIC DNA]</scope>
    <source>
        <strain evidence="2">Wonlab-2016</strain>
    </source>
</reference>
<accession>A0ABD0JJJ7</accession>
<feature type="region of interest" description="Disordered" evidence="1">
    <location>
        <begin position="1"/>
        <end position="35"/>
    </location>
</feature>
<sequence length="106" mass="11950">MTHSCPRGIHTPTPCIDLHPAPPPPPPSRSAGGEARSRFCCPVPISYTAYTCTQYDYTAYTPRLAPTVCSVTDLLLMQQILNIPRTHRDWRPQYAVLQTCYSCNRR</sequence>
<protein>
    <submittedName>
        <fullName evidence="2">Uncharacterized protein</fullName>
    </submittedName>
</protein>
<dbReference type="EMBL" id="JACVVK020000430">
    <property type="protein sequence ID" value="KAK7474632.1"/>
    <property type="molecule type" value="Genomic_DNA"/>
</dbReference>
<name>A0ABD0JJJ7_9CAEN</name>
<proteinExistence type="predicted"/>
<dbReference type="AlphaFoldDB" id="A0ABD0JJJ7"/>
<dbReference type="Proteomes" id="UP001519460">
    <property type="component" value="Unassembled WGS sequence"/>
</dbReference>
<organism evidence="2 3">
    <name type="scientific">Batillaria attramentaria</name>
    <dbReference type="NCBI Taxonomy" id="370345"/>
    <lineage>
        <taxon>Eukaryota</taxon>
        <taxon>Metazoa</taxon>
        <taxon>Spiralia</taxon>
        <taxon>Lophotrochozoa</taxon>
        <taxon>Mollusca</taxon>
        <taxon>Gastropoda</taxon>
        <taxon>Caenogastropoda</taxon>
        <taxon>Sorbeoconcha</taxon>
        <taxon>Cerithioidea</taxon>
        <taxon>Batillariidae</taxon>
        <taxon>Batillaria</taxon>
    </lineage>
</organism>
<evidence type="ECO:0000256" key="1">
    <source>
        <dbReference type="SAM" id="MobiDB-lite"/>
    </source>
</evidence>
<gene>
    <name evidence="2" type="ORF">BaRGS_00034111</name>
</gene>
<keyword evidence="3" id="KW-1185">Reference proteome</keyword>